<dbReference type="RefSeq" id="WP_375140179.1">
    <property type="nucleotide sequence ID" value="NZ_OU015584.1"/>
</dbReference>
<keyword evidence="3 6" id="KW-0489">Methyltransferase</keyword>
<reference evidence="7" key="1">
    <citation type="submission" date="2021-04" db="EMBL/GenBank/DDBJ databases">
        <authorList>
            <person name="Rodrigo-Torres L."/>
            <person name="Arahal R. D."/>
            <person name="Lucena T."/>
        </authorList>
    </citation>
    <scope>NUCLEOTIDE SEQUENCE</scope>
    <source>
        <strain evidence="7">AS29M-1</strain>
    </source>
</reference>
<keyword evidence="6" id="KW-0963">Cytoplasm</keyword>
<comment type="similarity">
    <text evidence="1 6">Belongs to the methyltransferase superfamily. RsmH family.</text>
</comment>
<dbReference type="GO" id="GO:0070475">
    <property type="term" value="P:rRNA base methylation"/>
    <property type="evidence" value="ECO:0007669"/>
    <property type="project" value="UniProtKB-UniRule"/>
</dbReference>
<comment type="function">
    <text evidence="6">Specifically methylates the N4 position of cytidine in position 1402 (C1402) of 16S rRNA.</text>
</comment>
<dbReference type="InterPro" id="IPR029063">
    <property type="entry name" value="SAM-dependent_MTases_sf"/>
</dbReference>
<dbReference type="PIRSF" id="PIRSF004486">
    <property type="entry name" value="MraW"/>
    <property type="match status" value="1"/>
</dbReference>
<dbReference type="NCBIfam" id="TIGR00006">
    <property type="entry name" value="16S rRNA (cytosine(1402)-N(4))-methyltransferase RsmH"/>
    <property type="match status" value="1"/>
</dbReference>
<organism evidence="7 8">
    <name type="scientific">Parvicella tangerina</name>
    <dbReference type="NCBI Taxonomy" id="2829795"/>
    <lineage>
        <taxon>Bacteria</taxon>
        <taxon>Pseudomonadati</taxon>
        <taxon>Bacteroidota</taxon>
        <taxon>Flavobacteriia</taxon>
        <taxon>Flavobacteriales</taxon>
        <taxon>Parvicellaceae</taxon>
        <taxon>Parvicella</taxon>
    </lineage>
</organism>
<dbReference type="FunFam" id="1.10.150.170:FF:000003">
    <property type="entry name" value="Ribosomal RNA small subunit methyltransferase H"/>
    <property type="match status" value="1"/>
</dbReference>
<dbReference type="PANTHER" id="PTHR11265:SF0">
    <property type="entry name" value="12S RRNA N4-METHYLCYTIDINE METHYLTRANSFERASE"/>
    <property type="match status" value="1"/>
</dbReference>
<evidence type="ECO:0000256" key="6">
    <source>
        <dbReference type="HAMAP-Rule" id="MF_01007"/>
    </source>
</evidence>
<accession>A0A916JP52</accession>
<dbReference type="EC" id="2.1.1.199" evidence="6"/>
<feature type="binding site" evidence="6">
    <location>
        <position position="107"/>
    </location>
    <ligand>
        <name>S-adenosyl-L-methionine</name>
        <dbReference type="ChEBI" id="CHEBI:59789"/>
    </ligand>
</feature>
<dbReference type="HAMAP" id="MF_01007">
    <property type="entry name" value="16SrRNA_methyltr_H"/>
    <property type="match status" value="1"/>
</dbReference>
<evidence type="ECO:0000256" key="2">
    <source>
        <dbReference type="ARBA" id="ARBA00022552"/>
    </source>
</evidence>
<comment type="subcellular location">
    <subcellularLocation>
        <location evidence="6">Cytoplasm</location>
    </subcellularLocation>
</comment>
<feature type="binding site" evidence="6">
    <location>
        <position position="57"/>
    </location>
    <ligand>
        <name>S-adenosyl-L-methionine</name>
        <dbReference type="ChEBI" id="CHEBI:59789"/>
    </ligand>
</feature>
<proteinExistence type="inferred from homology"/>
<dbReference type="GO" id="GO:0005737">
    <property type="term" value="C:cytoplasm"/>
    <property type="evidence" value="ECO:0007669"/>
    <property type="project" value="UniProtKB-SubCell"/>
</dbReference>
<sequence>MAMTNDGYHIPVLLHDAVEMLVQDGAGVYVDVTFGGGGHSREVLNLLGDEGKLVAFDQDQDAKSNLIDDGRFEFVPQNFSFVKNNLRMLGLYPVDGLLADLGVSSHQFDTAERGFSFRFDAELDMRMDRQATLSAKVVVNEYEESELANVFWLYGELRNSRKLARVIVQARSEKRIVTVGQFKDVIKGLVPEMKQKKFLAQVFQALRIEVNDEMEVLRLLLEQLEHMIKVGGRVVFITYHSLEDRMVKNFIKTGNVKGKLEKDFYGNVIRPFKEVNRKPILPSDKEIEINPRSRSAKMRVAERI</sequence>
<dbReference type="PANTHER" id="PTHR11265">
    <property type="entry name" value="S-ADENOSYL-METHYLTRANSFERASE MRAW"/>
    <property type="match status" value="1"/>
</dbReference>
<feature type="binding site" evidence="6">
    <location>
        <begin position="37"/>
        <end position="39"/>
    </location>
    <ligand>
        <name>S-adenosyl-L-methionine</name>
        <dbReference type="ChEBI" id="CHEBI:59789"/>
    </ligand>
</feature>
<keyword evidence="8" id="KW-1185">Reference proteome</keyword>
<dbReference type="GO" id="GO:0071424">
    <property type="term" value="F:rRNA (cytosine-N4-)-methyltransferase activity"/>
    <property type="evidence" value="ECO:0007669"/>
    <property type="project" value="UniProtKB-UniRule"/>
</dbReference>
<evidence type="ECO:0000313" key="8">
    <source>
        <dbReference type="Proteomes" id="UP000683507"/>
    </source>
</evidence>
<evidence type="ECO:0000256" key="4">
    <source>
        <dbReference type="ARBA" id="ARBA00022679"/>
    </source>
</evidence>
<dbReference type="InterPro" id="IPR023397">
    <property type="entry name" value="SAM-dep_MeTrfase_MraW_recog"/>
</dbReference>
<dbReference type="Pfam" id="PF01795">
    <property type="entry name" value="Methyltransf_5"/>
    <property type="match status" value="1"/>
</dbReference>
<dbReference type="SUPFAM" id="SSF53335">
    <property type="entry name" value="S-adenosyl-L-methionine-dependent methyltransferases"/>
    <property type="match status" value="1"/>
</dbReference>
<gene>
    <name evidence="6 7" type="primary">rsmH</name>
    <name evidence="7" type="ORF">CRYO30217_02848</name>
</gene>
<feature type="binding site" evidence="6">
    <location>
        <position position="100"/>
    </location>
    <ligand>
        <name>S-adenosyl-L-methionine</name>
        <dbReference type="ChEBI" id="CHEBI:59789"/>
    </ligand>
</feature>
<evidence type="ECO:0000313" key="7">
    <source>
        <dbReference type="EMBL" id="CAG5085710.1"/>
    </source>
</evidence>
<dbReference type="Gene3D" id="3.40.50.150">
    <property type="entry name" value="Vaccinia Virus protein VP39"/>
    <property type="match status" value="1"/>
</dbReference>
<dbReference type="InterPro" id="IPR002903">
    <property type="entry name" value="RsmH"/>
</dbReference>
<dbReference type="KEGG" id="ptan:CRYO30217_02848"/>
<keyword evidence="4 6" id="KW-0808">Transferase</keyword>
<keyword evidence="2 6" id="KW-0698">rRNA processing</keyword>
<evidence type="ECO:0000256" key="1">
    <source>
        <dbReference type="ARBA" id="ARBA00010396"/>
    </source>
</evidence>
<dbReference type="Gene3D" id="1.10.150.170">
    <property type="entry name" value="Putative methyltransferase TM0872, insert domain"/>
    <property type="match status" value="1"/>
</dbReference>
<dbReference type="SUPFAM" id="SSF81799">
    <property type="entry name" value="Putative methyltransferase TM0872, insert domain"/>
    <property type="match status" value="1"/>
</dbReference>
<evidence type="ECO:0000256" key="3">
    <source>
        <dbReference type="ARBA" id="ARBA00022603"/>
    </source>
</evidence>
<name>A0A916JP52_9FLAO</name>
<evidence type="ECO:0000256" key="5">
    <source>
        <dbReference type="ARBA" id="ARBA00022691"/>
    </source>
</evidence>
<comment type="catalytic activity">
    <reaction evidence="6">
        <text>cytidine(1402) in 16S rRNA + S-adenosyl-L-methionine = N(4)-methylcytidine(1402) in 16S rRNA + S-adenosyl-L-homocysteine + H(+)</text>
        <dbReference type="Rhea" id="RHEA:42928"/>
        <dbReference type="Rhea" id="RHEA-COMP:10286"/>
        <dbReference type="Rhea" id="RHEA-COMP:10287"/>
        <dbReference type="ChEBI" id="CHEBI:15378"/>
        <dbReference type="ChEBI" id="CHEBI:57856"/>
        <dbReference type="ChEBI" id="CHEBI:59789"/>
        <dbReference type="ChEBI" id="CHEBI:74506"/>
        <dbReference type="ChEBI" id="CHEBI:82748"/>
        <dbReference type="EC" id="2.1.1.199"/>
    </reaction>
</comment>
<dbReference type="Proteomes" id="UP000683507">
    <property type="component" value="Chromosome"/>
</dbReference>
<protein>
    <recommendedName>
        <fullName evidence="6">Ribosomal RNA small subunit methyltransferase H</fullName>
        <ecNumber evidence="6">2.1.1.199</ecNumber>
    </recommendedName>
    <alternativeName>
        <fullName evidence="6">16S rRNA m(4)C1402 methyltransferase</fullName>
    </alternativeName>
    <alternativeName>
        <fullName evidence="6">rRNA (cytosine-N(4)-)-methyltransferase RsmH</fullName>
    </alternativeName>
</protein>
<dbReference type="EMBL" id="OU015584">
    <property type="protein sequence ID" value="CAG5085710.1"/>
    <property type="molecule type" value="Genomic_DNA"/>
</dbReference>
<keyword evidence="5 6" id="KW-0949">S-adenosyl-L-methionine</keyword>
<feature type="binding site" evidence="6">
    <location>
        <position position="79"/>
    </location>
    <ligand>
        <name>S-adenosyl-L-methionine</name>
        <dbReference type="ChEBI" id="CHEBI:59789"/>
    </ligand>
</feature>
<dbReference type="AlphaFoldDB" id="A0A916JP52"/>